<dbReference type="Proteomes" id="UP000005408">
    <property type="component" value="Unassembled WGS sequence"/>
</dbReference>
<dbReference type="EnsemblMetazoa" id="G4439.2">
    <property type="protein sequence ID" value="G4439.2:cds"/>
    <property type="gene ID" value="G4439"/>
</dbReference>
<dbReference type="InterPro" id="IPR046530">
    <property type="entry name" value="BIM1-like_dom"/>
</dbReference>
<evidence type="ECO:0000259" key="2">
    <source>
        <dbReference type="Pfam" id="PF20238"/>
    </source>
</evidence>
<dbReference type="Pfam" id="PF20238">
    <property type="entry name" value="BIM1-like_dom"/>
    <property type="match status" value="1"/>
</dbReference>
<dbReference type="EnsemblMetazoa" id="G4439.3">
    <property type="protein sequence ID" value="G4439.3:cds"/>
    <property type="gene ID" value="G4439"/>
</dbReference>
<evidence type="ECO:0000313" key="4">
    <source>
        <dbReference type="Proteomes" id="UP000005408"/>
    </source>
</evidence>
<reference evidence="3" key="1">
    <citation type="submission" date="2022-08" db="UniProtKB">
        <authorList>
            <consortium name="EnsemblMetazoa"/>
        </authorList>
    </citation>
    <scope>IDENTIFICATION</scope>
    <source>
        <strain evidence="3">05x7-T-G4-1.051#20</strain>
    </source>
</reference>
<dbReference type="OrthoDB" id="10022075at2759"/>
<evidence type="ECO:0000313" key="3">
    <source>
        <dbReference type="EnsemblMetazoa" id="G4439.3:cds"/>
    </source>
</evidence>
<accession>A0A8W8MXZ2</accession>
<dbReference type="PANTHER" id="PTHR37916">
    <property type="entry name" value="CHITIN-BINDING TYPE-4 DOMAIN-CONTAINING PROTEIN"/>
    <property type="match status" value="1"/>
</dbReference>
<dbReference type="PANTHER" id="PTHR37916:SF1">
    <property type="entry name" value="COPPER ACQUISITION FACTOR BIM1-LIKE DOMAIN-CONTAINING PROTEIN"/>
    <property type="match status" value="1"/>
</dbReference>
<feature type="signal peptide" evidence="1">
    <location>
        <begin position="1"/>
        <end position="21"/>
    </location>
</feature>
<protein>
    <recommendedName>
        <fullName evidence="2">Copper acquisition factor BIM1-like domain-containing protein</fullName>
    </recommendedName>
</protein>
<evidence type="ECO:0000256" key="1">
    <source>
        <dbReference type="SAM" id="SignalP"/>
    </source>
</evidence>
<proteinExistence type="predicted"/>
<name>A0A8W8MXZ2_MAGGI</name>
<feature type="chain" id="PRO_5042432000" description="Copper acquisition factor BIM1-like domain-containing protein" evidence="1">
    <location>
        <begin position="22"/>
        <end position="159"/>
    </location>
</feature>
<feature type="domain" description="Copper acquisition factor BIM1-like" evidence="2">
    <location>
        <begin position="21"/>
        <end position="157"/>
    </location>
</feature>
<keyword evidence="4" id="KW-1185">Reference proteome</keyword>
<dbReference type="OMA" id="DFNAWDM"/>
<dbReference type="AlphaFoldDB" id="A0A8W8MXZ2"/>
<keyword evidence="1" id="KW-0732">Signal</keyword>
<organism evidence="3 4">
    <name type="scientific">Magallana gigas</name>
    <name type="common">Pacific oyster</name>
    <name type="synonym">Crassostrea gigas</name>
    <dbReference type="NCBI Taxonomy" id="29159"/>
    <lineage>
        <taxon>Eukaryota</taxon>
        <taxon>Metazoa</taxon>
        <taxon>Spiralia</taxon>
        <taxon>Lophotrochozoa</taxon>
        <taxon>Mollusca</taxon>
        <taxon>Bivalvia</taxon>
        <taxon>Autobranchia</taxon>
        <taxon>Pteriomorphia</taxon>
        <taxon>Ostreida</taxon>
        <taxon>Ostreoidea</taxon>
        <taxon>Ostreidae</taxon>
        <taxon>Magallana</taxon>
    </lineage>
</organism>
<sequence length="159" mass="17115">MSRAISVSVLGVFVLLEACHAHLCLISPTQRGSLAGINKQGNENCFQIKGPCGKLPASKDNVIIRPGQMLSVTFQKNLDHFLSASPGNFTVAFGSVAGEKFQLLTTIPDEGEKSLTLYTAQVKIPMVKGNYAIQVTYNTNNPKAPPQFYQCADVTVANL</sequence>